<evidence type="ECO:0000313" key="2">
    <source>
        <dbReference type="EMBL" id="GCE63089.1"/>
    </source>
</evidence>
<accession>A0A478FRN4</accession>
<dbReference type="AlphaFoldDB" id="A0A478FRN4"/>
<dbReference type="Proteomes" id="UP000324831">
    <property type="component" value="Unassembled WGS sequence"/>
</dbReference>
<proteinExistence type="predicted"/>
<feature type="compositionally biased region" description="Polar residues" evidence="1">
    <location>
        <begin position="118"/>
        <end position="134"/>
    </location>
</feature>
<evidence type="ECO:0000313" key="3">
    <source>
        <dbReference type="Proteomes" id="UP000324831"/>
    </source>
</evidence>
<organism evidence="2 3">
    <name type="scientific">Candidatus Mycoplasma haematohominis</name>
    <dbReference type="NCBI Taxonomy" id="1494318"/>
    <lineage>
        <taxon>Bacteria</taxon>
        <taxon>Bacillati</taxon>
        <taxon>Mycoplasmatota</taxon>
        <taxon>Mollicutes</taxon>
        <taxon>Mycoplasmataceae</taxon>
        <taxon>Mycoplasma</taxon>
    </lineage>
</organism>
<comment type="caution">
    <text evidence="2">The sequence shown here is derived from an EMBL/GenBank/DDBJ whole genome shotgun (WGS) entry which is preliminary data.</text>
</comment>
<protein>
    <submittedName>
        <fullName evidence="2">Uncharacterized protein</fullName>
    </submittedName>
</protein>
<name>A0A478FRN4_9MOLU</name>
<sequence length="134" mass="12575">MTPQTAVGAGLGGLAAAGAGGTGIAYAAGAFEKPKEPDRSTTQGASGGTTQTEQAGSRGTAGVSQEKAKEGVGSPEAPVGSGSNIVVQPESARGEEPSVADSLSTGNPDGAASALGEKSQTGLTVQTTSSGGGA</sequence>
<evidence type="ECO:0000256" key="1">
    <source>
        <dbReference type="SAM" id="MobiDB-lite"/>
    </source>
</evidence>
<feature type="region of interest" description="Disordered" evidence="1">
    <location>
        <begin position="30"/>
        <end position="134"/>
    </location>
</feature>
<dbReference type="RefSeq" id="WP_216082684.1">
    <property type="nucleotide sequence ID" value="NZ_CACTIB010000004.1"/>
</dbReference>
<feature type="compositionally biased region" description="Low complexity" evidence="1">
    <location>
        <begin position="40"/>
        <end position="57"/>
    </location>
</feature>
<dbReference type="EMBL" id="BIMN01000001">
    <property type="protein sequence ID" value="GCE63089.1"/>
    <property type="molecule type" value="Genomic_DNA"/>
</dbReference>
<reference evidence="2 3" key="1">
    <citation type="submission" date="2019-01" db="EMBL/GenBank/DDBJ databases">
        <title>Draft genome sequences of Candidatus Mycoplasma haemohominis SWG34-3 identified from a patient with pyrexia, anemia and liver dysfunction.</title>
        <authorList>
            <person name="Sekizuka T."/>
            <person name="Hattori N."/>
            <person name="Katano H."/>
            <person name="Takuma T."/>
            <person name="Ito T."/>
            <person name="Arai N."/>
            <person name="Yanai R."/>
            <person name="Ishii S."/>
            <person name="Miura Y."/>
            <person name="Tokunaga T."/>
            <person name="Watanabe H."/>
            <person name="Nomura N."/>
            <person name="Eguchi J."/>
            <person name="Arai T."/>
            <person name="Hasegawa H."/>
            <person name="Nakamaki T."/>
            <person name="Wakita T."/>
            <person name="Niki Y."/>
            <person name="Kuroda M."/>
        </authorList>
    </citation>
    <scope>NUCLEOTIDE SEQUENCE [LARGE SCALE GENOMIC DNA]</scope>
    <source>
        <strain evidence="2">SWG34-3</strain>
    </source>
</reference>
<gene>
    <name evidence="2" type="ORF">MHSWG343_00670</name>
</gene>